<gene>
    <name evidence="3" type="ORF">Pflav_031800</name>
</gene>
<reference evidence="3 4" key="2">
    <citation type="submission" date="2020-03" db="EMBL/GenBank/DDBJ databases">
        <authorList>
            <person name="Ichikawa N."/>
            <person name="Kimura A."/>
            <person name="Kitahashi Y."/>
            <person name="Uohara A."/>
        </authorList>
    </citation>
    <scope>NUCLEOTIDE SEQUENCE [LARGE SCALE GENOMIC DNA]</scope>
    <source>
        <strain evidence="3 4">NBRC 107702</strain>
    </source>
</reference>
<feature type="chain" id="PRO_5039495400" evidence="2">
    <location>
        <begin position="40"/>
        <end position="63"/>
    </location>
</feature>
<protein>
    <submittedName>
        <fullName evidence="3">Uncharacterized protein</fullName>
    </submittedName>
</protein>
<reference evidence="3 4" key="1">
    <citation type="submission" date="2020-03" db="EMBL/GenBank/DDBJ databases">
        <title>Whole genome shotgun sequence of Phytohabitans flavus NBRC 107702.</title>
        <authorList>
            <person name="Komaki H."/>
            <person name="Tamura T."/>
        </authorList>
    </citation>
    <scope>NUCLEOTIDE SEQUENCE [LARGE SCALE GENOMIC DNA]</scope>
    <source>
        <strain evidence="3 4">NBRC 107702</strain>
    </source>
</reference>
<evidence type="ECO:0000313" key="4">
    <source>
        <dbReference type="Proteomes" id="UP000502508"/>
    </source>
</evidence>
<feature type="signal peptide" evidence="2">
    <location>
        <begin position="1"/>
        <end position="39"/>
    </location>
</feature>
<sequence>MGTQISPTPGTTPSLFSRRTVLRASLLGAGALTTAPLLAACGSDDGGTAAPRSAPHWSSRAAR</sequence>
<dbReference type="InterPro" id="IPR006311">
    <property type="entry name" value="TAT_signal"/>
</dbReference>
<evidence type="ECO:0000313" key="3">
    <source>
        <dbReference type="EMBL" id="BCB76770.1"/>
    </source>
</evidence>
<dbReference type="Proteomes" id="UP000502508">
    <property type="component" value="Chromosome"/>
</dbReference>
<evidence type="ECO:0000256" key="2">
    <source>
        <dbReference type="SAM" id="SignalP"/>
    </source>
</evidence>
<organism evidence="3 4">
    <name type="scientific">Phytohabitans flavus</name>
    <dbReference type="NCBI Taxonomy" id="1076124"/>
    <lineage>
        <taxon>Bacteria</taxon>
        <taxon>Bacillati</taxon>
        <taxon>Actinomycetota</taxon>
        <taxon>Actinomycetes</taxon>
        <taxon>Micromonosporales</taxon>
        <taxon>Micromonosporaceae</taxon>
    </lineage>
</organism>
<accession>A0A6F8XSH7</accession>
<dbReference type="AlphaFoldDB" id="A0A6F8XSH7"/>
<evidence type="ECO:0000256" key="1">
    <source>
        <dbReference type="SAM" id="MobiDB-lite"/>
    </source>
</evidence>
<feature type="region of interest" description="Disordered" evidence="1">
    <location>
        <begin position="42"/>
        <end position="63"/>
    </location>
</feature>
<keyword evidence="4" id="KW-1185">Reference proteome</keyword>
<keyword evidence="2" id="KW-0732">Signal</keyword>
<dbReference type="EMBL" id="AP022870">
    <property type="protein sequence ID" value="BCB76770.1"/>
    <property type="molecule type" value="Genomic_DNA"/>
</dbReference>
<proteinExistence type="predicted"/>
<dbReference type="KEGG" id="pfla:Pflav_031800"/>
<name>A0A6F8XSH7_9ACTN</name>
<dbReference type="PROSITE" id="PS51318">
    <property type="entry name" value="TAT"/>
    <property type="match status" value="1"/>
</dbReference>